<dbReference type="SUPFAM" id="SSF54534">
    <property type="entry name" value="FKBP-like"/>
    <property type="match status" value="1"/>
</dbReference>
<dbReference type="Proteomes" id="UP001345827">
    <property type="component" value="Unassembled WGS sequence"/>
</dbReference>
<dbReference type="InterPro" id="IPR050689">
    <property type="entry name" value="FKBP-type_PPIase"/>
</dbReference>
<evidence type="ECO:0000256" key="6">
    <source>
        <dbReference type="PROSITE-ProRule" id="PRU00277"/>
    </source>
</evidence>
<dbReference type="Pfam" id="PF00254">
    <property type="entry name" value="FKBP_C"/>
    <property type="match status" value="1"/>
</dbReference>
<evidence type="ECO:0000313" key="9">
    <source>
        <dbReference type="EMBL" id="KAK5527908.1"/>
    </source>
</evidence>
<proteinExistence type="inferred from homology"/>
<keyword evidence="10" id="KW-1185">Reference proteome</keyword>
<dbReference type="PANTHER" id="PTHR10516">
    <property type="entry name" value="PEPTIDYL-PROLYL CIS-TRANS ISOMERASE"/>
    <property type="match status" value="1"/>
</dbReference>
<dbReference type="EC" id="5.2.1.8" evidence="2 6"/>
<evidence type="ECO:0000256" key="4">
    <source>
        <dbReference type="ARBA" id="ARBA00023235"/>
    </source>
</evidence>
<protein>
    <recommendedName>
        <fullName evidence="2 6">peptidylprolyl isomerase</fullName>
        <ecNumber evidence="2 6">5.2.1.8</ecNumber>
    </recommendedName>
</protein>
<dbReference type="Gene3D" id="3.10.50.40">
    <property type="match status" value="1"/>
</dbReference>
<dbReference type="PANTHER" id="PTHR10516:SF443">
    <property type="entry name" value="FK506-BINDING PROTEIN 59-RELATED"/>
    <property type="match status" value="1"/>
</dbReference>
<reference evidence="9 10" key="1">
    <citation type="submission" date="2023-06" db="EMBL/GenBank/DDBJ databases">
        <title>Black Yeasts Isolated from many extreme environments.</title>
        <authorList>
            <person name="Coleine C."/>
            <person name="Stajich J.E."/>
            <person name="Selbmann L."/>
        </authorList>
    </citation>
    <scope>NUCLEOTIDE SEQUENCE [LARGE SCALE GENOMIC DNA]</scope>
    <source>
        <strain evidence="9 10">CCFEE 5887</strain>
    </source>
</reference>
<sequence>MASELQKNLIQPGNNTDYPKPGDKVTIEYTGWLHDPSKANNGYKGKQFDSSVGRGDFQTAIGVGQVIAGWDQGVTQMSLGEKSTLIIPGRMAYGDSGYPGLIPPNATLIFDVHLKGINGKRI</sequence>
<feature type="region of interest" description="Disordered" evidence="7">
    <location>
        <begin position="1"/>
        <end position="22"/>
    </location>
</feature>
<dbReference type="PROSITE" id="PS50059">
    <property type="entry name" value="FKBP_PPIASE"/>
    <property type="match status" value="1"/>
</dbReference>
<keyword evidence="3 6" id="KW-0697">Rotamase</keyword>
<comment type="catalytic activity">
    <reaction evidence="1 6">
        <text>[protein]-peptidylproline (omega=180) = [protein]-peptidylproline (omega=0)</text>
        <dbReference type="Rhea" id="RHEA:16237"/>
        <dbReference type="Rhea" id="RHEA-COMP:10747"/>
        <dbReference type="Rhea" id="RHEA-COMP:10748"/>
        <dbReference type="ChEBI" id="CHEBI:83833"/>
        <dbReference type="ChEBI" id="CHEBI:83834"/>
        <dbReference type="EC" id="5.2.1.8"/>
    </reaction>
</comment>
<evidence type="ECO:0000256" key="2">
    <source>
        <dbReference type="ARBA" id="ARBA00013194"/>
    </source>
</evidence>
<name>A0AAV9PQQ0_9PEZI</name>
<comment type="caution">
    <text evidence="9">The sequence shown here is derived from an EMBL/GenBank/DDBJ whole genome shotgun (WGS) entry which is preliminary data.</text>
</comment>
<feature type="compositionally biased region" description="Polar residues" evidence="7">
    <location>
        <begin position="1"/>
        <end position="17"/>
    </location>
</feature>
<evidence type="ECO:0000256" key="1">
    <source>
        <dbReference type="ARBA" id="ARBA00000971"/>
    </source>
</evidence>
<evidence type="ECO:0000256" key="3">
    <source>
        <dbReference type="ARBA" id="ARBA00023110"/>
    </source>
</evidence>
<comment type="similarity">
    <text evidence="5">Belongs to the FKBP-type PPIase family. FKBP1 subfamily.</text>
</comment>
<evidence type="ECO:0000256" key="7">
    <source>
        <dbReference type="SAM" id="MobiDB-lite"/>
    </source>
</evidence>
<keyword evidence="4 6" id="KW-0413">Isomerase</keyword>
<evidence type="ECO:0000313" key="10">
    <source>
        <dbReference type="Proteomes" id="UP001345827"/>
    </source>
</evidence>
<evidence type="ECO:0000256" key="5">
    <source>
        <dbReference type="ARBA" id="ARBA00038106"/>
    </source>
</evidence>
<gene>
    <name evidence="9" type="ORF">LTR25_010839</name>
</gene>
<dbReference type="GO" id="GO:0003755">
    <property type="term" value="F:peptidyl-prolyl cis-trans isomerase activity"/>
    <property type="evidence" value="ECO:0007669"/>
    <property type="project" value="UniProtKB-KW"/>
</dbReference>
<dbReference type="GO" id="GO:0005737">
    <property type="term" value="C:cytoplasm"/>
    <property type="evidence" value="ECO:0007669"/>
    <property type="project" value="TreeGrafter"/>
</dbReference>
<dbReference type="AlphaFoldDB" id="A0AAV9PQQ0"/>
<dbReference type="FunFam" id="3.10.50.40:FF:000006">
    <property type="entry name" value="Peptidyl-prolyl cis-trans isomerase"/>
    <property type="match status" value="1"/>
</dbReference>
<accession>A0AAV9PQQ0</accession>
<dbReference type="InterPro" id="IPR001179">
    <property type="entry name" value="PPIase_FKBP_dom"/>
</dbReference>
<dbReference type="EMBL" id="JAXLQG010000031">
    <property type="protein sequence ID" value="KAK5527908.1"/>
    <property type="molecule type" value="Genomic_DNA"/>
</dbReference>
<evidence type="ECO:0000259" key="8">
    <source>
        <dbReference type="PROSITE" id="PS50059"/>
    </source>
</evidence>
<dbReference type="InterPro" id="IPR046357">
    <property type="entry name" value="PPIase_dom_sf"/>
</dbReference>
<feature type="domain" description="PPIase FKBP-type" evidence="8">
    <location>
        <begin position="22"/>
        <end position="118"/>
    </location>
</feature>
<organism evidence="9 10">
    <name type="scientific">Vermiconidia calcicola</name>
    <dbReference type="NCBI Taxonomy" id="1690605"/>
    <lineage>
        <taxon>Eukaryota</taxon>
        <taxon>Fungi</taxon>
        <taxon>Dikarya</taxon>
        <taxon>Ascomycota</taxon>
        <taxon>Pezizomycotina</taxon>
        <taxon>Dothideomycetes</taxon>
        <taxon>Dothideomycetidae</taxon>
        <taxon>Mycosphaerellales</taxon>
        <taxon>Extremaceae</taxon>
        <taxon>Vermiconidia</taxon>
    </lineage>
</organism>